<reference evidence="2" key="1">
    <citation type="submission" date="2021-12" db="EMBL/GenBank/DDBJ databases">
        <authorList>
            <person name="Ulrich A."/>
        </authorList>
    </citation>
    <scope>NUCLEOTIDE SEQUENCE</scope>
    <source>
        <strain evidence="2">A1P009</strain>
    </source>
</reference>
<evidence type="ECO:0000313" key="3">
    <source>
        <dbReference type="Proteomes" id="UP001430360"/>
    </source>
</evidence>
<sequence length="348" mass="38035">MNAAAEHVDAPVPSRTFASTHPTHRFRLLLRREYWEHRGGIFWAPMIAGGVSLLLSLGLLVAGIVFAHKAVAEGNLVQHNGVTINGLDLGTLAQQLTSDDLYQLSEGITITLALSATWPFLVMIFVAFFYCLGALYDDRRDRSVLFWKSLPVSDTATVLSKVATVTLVIPLFATLFAIVIMFAFLIALSIAAAAHGANPFPLLWGNGSVFLLSGQFLAAIPVYAAWMFPTVGWLLLCSAWAKSKPFLWALLIPLALGVATSMTGLLQLIGLERHWLWGNVISRMLLGTVPVTHRDLAYIQSGAGPANEMFSLPGMYSNFLEPSMWIGLIAGAVMIAISIRLRRWREEG</sequence>
<keyword evidence="3" id="KW-1185">Reference proteome</keyword>
<dbReference type="Proteomes" id="UP001430360">
    <property type="component" value="Unassembled WGS sequence"/>
</dbReference>
<feature type="transmembrane region" description="Helical" evidence="1">
    <location>
        <begin position="108"/>
        <end position="132"/>
    </location>
</feature>
<feature type="transmembrane region" description="Helical" evidence="1">
    <location>
        <begin position="248"/>
        <end position="269"/>
    </location>
</feature>
<dbReference type="RefSeq" id="WP_232134810.1">
    <property type="nucleotide sequence ID" value="NZ_CP089507.1"/>
</dbReference>
<keyword evidence="1" id="KW-0812">Transmembrane</keyword>
<feature type="transmembrane region" description="Helical" evidence="1">
    <location>
        <begin position="167"/>
        <end position="194"/>
    </location>
</feature>
<evidence type="ECO:0000313" key="2">
    <source>
        <dbReference type="EMBL" id="MCD9096282.1"/>
    </source>
</evidence>
<feature type="transmembrane region" description="Helical" evidence="1">
    <location>
        <begin position="214"/>
        <end position="236"/>
    </location>
</feature>
<comment type="caution">
    <text evidence="2">The sequence shown here is derived from an EMBL/GenBank/DDBJ whole genome shotgun (WGS) entry which is preliminary data.</text>
</comment>
<keyword evidence="1" id="KW-0472">Membrane</keyword>
<dbReference type="EMBL" id="JAJQKU010000002">
    <property type="protein sequence ID" value="MCD9096282.1"/>
    <property type="molecule type" value="Genomic_DNA"/>
</dbReference>
<feature type="transmembrane region" description="Helical" evidence="1">
    <location>
        <begin position="323"/>
        <end position="341"/>
    </location>
</feature>
<keyword evidence="1" id="KW-1133">Transmembrane helix</keyword>
<evidence type="ECO:0000256" key="1">
    <source>
        <dbReference type="SAM" id="Phobius"/>
    </source>
</evidence>
<name>A0ABS8U9X0_9GAMM</name>
<accession>A0ABS8U9X0</accession>
<reference evidence="2" key="2">
    <citation type="journal article" date="2022" name="Syst. Appl. Microbiol.">
        <title>Physiological and genomic characterisation of Luteimonas fraxinea sp. nov., a bacterial species associated with trees tolerant to ash dieback.</title>
        <authorList>
            <person name="Ulrich K."/>
            <person name="Becker R."/>
            <person name="Behrendt U."/>
            <person name="Kube M."/>
            <person name="Schneck V."/>
            <person name="Ulrich A."/>
        </authorList>
    </citation>
    <scope>NUCLEOTIDE SEQUENCE</scope>
    <source>
        <strain evidence="2">A1P009</strain>
    </source>
</reference>
<organism evidence="2 3">
    <name type="scientific">Luteimonas fraxinea</name>
    <dbReference type="NCBI Taxonomy" id="2901869"/>
    <lineage>
        <taxon>Bacteria</taxon>
        <taxon>Pseudomonadati</taxon>
        <taxon>Pseudomonadota</taxon>
        <taxon>Gammaproteobacteria</taxon>
        <taxon>Lysobacterales</taxon>
        <taxon>Lysobacteraceae</taxon>
        <taxon>Luteimonas</taxon>
    </lineage>
</organism>
<proteinExistence type="predicted"/>
<protein>
    <recommendedName>
        <fullName evidence="4">ABC transporter permease</fullName>
    </recommendedName>
</protein>
<feature type="transmembrane region" description="Helical" evidence="1">
    <location>
        <begin position="41"/>
        <end position="67"/>
    </location>
</feature>
<evidence type="ECO:0008006" key="4">
    <source>
        <dbReference type="Google" id="ProtNLM"/>
    </source>
</evidence>
<gene>
    <name evidence="2" type="ORF">LTT95_04940</name>
</gene>